<keyword evidence="1" id="KW-0472">Membrane</keyword>
<evidence type="ECO:0000313" key="3">
    <source>
        <dbReference type="Proteomes" id="UP000244066"/>
    </source>
</evidence>
<reference evidence="2 3" key="1">
    <citation type="submission" date="2017-04" db="EMBL/GenBank/DDBJ databases">
        <title>Draft Aigarchaeota genome from a New Zealand hot spring.</title>
        <authorList>
            <person name="Reysenbach A.-L."/>
            <person name="Donaho J.A."/>
            <person name="Gerhart J."/>
            <person name="Kelley J.F."/>
            <person name="Kouba K."/>
            <person name="Podar M."/>
            <person name="Stott M."/>
        </authorList>
    </citation>
    <scope>NUCLEOTIDE SEQUENCE [LARGE SCALE GENOMIC DNA]</scope>
    <source>
        <strain evidence="2">NZ13_MG1</strain>
    </source>
</reference>
<gene>
    <name evidence="2" type="ORF">B9J98_00610</name>
</gene>
<evidence type="ECO:0000256" key="1">
    <source>
        <dbReference type="SAM" id="Phobius"/>
    </source>
</evidence>
<proteinExistence type="predicted"/>
<protein>
    <submittedName>
        <fullName evidence="2">Uncharacterized protein</fullName>
    </submittedName>
</protein>
<name>A0A2R7YA11_9ARCH</name>
<keyword evidence="1" id="KW-1133">Transmembrane helix</keyword>
<sequence>MKRKGNGWALIFIILVFLSILYPLIGLPLLALSLILFIFWYTRYYKIRVETLQELMSSTPSRFERAMATLLGDLGYMHVRVTGGQVI</sequence>
<keyword evidence="1" id="KW-0812">Transmembrane</keyword>
<feature type="transmembrane region" description="Helical" evidence="1">
    <location>
        <begin position="7"/>
        <end position="40"/>
    </location>
</feature>
<organism evidence="2 3">
    <name type="scientific">Candidatus Terraquivivens tikiterensis</name>
    <dbReference type="NCBI Taxonomy" id="1980982"/>
    <lineage>
        <taxon>Archaea</taxon>
        <taxon>Nitrososphaerota</taxon>
        <taxon>Candidatus Wolframiiraptoraceae</taxon>
        <taxon>Candidatus Terraquivivens</taxon>
    </lineage>
</organism>
<dbReference type="EMBL" id="NDWU01000001">
    <property type="protein sequence ID" value="PUA34378.1"/>
    <property type="molecule type" value="Genomic_DNA"/>
</dbReference>
<evidence type="ECO:0000313" key="2">
    <source>
        <dbReference type="EMBL" id="PUA34378.1"/>
    </source>
</evidence>
<dbReference type="Proteomes" id="UP000244066">
    <property type="component" value="Unassembled WGS sequence"/>
</dbReference>
<accession>A0A2R7YA11</accession>
<comment type="caution">
    <text evidence="2">The sequence shown here is derived from an EMBL/GenBank/DDBJ whole genome shotgun (WGS) entry which is preliminary data.</text>
</comment>
<dbReference type="AlphaFoldDB" id="A0A2R7YA11"/>